<keyword evidence="2" id="KW-0902">Two-component regulatory system</keyword>
<comment type="similarity">
    <text evidence="3">Belongs to the SSK1 family.</text>
</comment>
<dbReference type="InterPro" id="IPR011006">
    <property type="entry name" value="CheY-like_superfamily"/>
</dbReference>
<evidence type="ECO:0000256" key="5">
    <source>
        <dbReference type="SAM" id="MobiDB-lite"/>
    </source>
</evidence>
<dbReference type="SMART" id="SM00448">
    <property type="entry name" value="REC"/>
    <property type="match status" value="1"/>
</dbReference>
<dbReference type="Gene3D" id="3.40.50.2300">
    <property type="match status" value="1"/>
</dbReference>
<dbReference type="GO" id="GO:0000156">
    <property type="term" value="F:phosphorelay response regulator activity"/>
    <property type="evidence" value="ECO:0007669"/>
    <property type="project" value="UniProtKB-ARBA"/>
</dbReference>
<dbReference type="PANTHER" id="PTHR45339:SF1">
    <property type="entry name" value="HYBRID SIGNAL TRANSDUCTION HISTIDINE KINASE J"/>
    <property type="match status" value="1"/>
</dbReference>
<evidence type="ECO:0000256" key="1">
    <source>
        <dbReference type="ARBA" id="ARBA00022553"/>
    </source>
</evidence>
<evidence type="ECO:0000259" key="6">
    <source>
        <dbReference type="PROSITE" id="PS50110"/>
    </source>
</evidence>
<dbReference type="SUPFAM" id="SSF52172">
    <property type="entry name" value="CheY-like"/>
    <property type="match status" value="1"/>
</dbReference>
<evidence type="ECO:0000256" key="2">
    <source>
        <dbReference type="ARBA" id="ARBA00023012"/>
    </source>
</evidence>
<organism evidence="7 8">
    <name type="scientific">Terfezia boudieri ATCC MYA-4762</name>
    <dbReference type="NCBI Taxonomy" id="1051890"/>
    <lineage>
        <taxon>Eukaryota</taxon>
        <taxon>Fungi</taxon>
        <taxon>Dikarya</taxon>
        <taxon>Ascomycota</taxon>
        <taxon>Pezizomycotina</taxon>
        <taxon>Pezizomycetes</taxon>
        <taxon>Pezizales</taxon>
        <taxon>Pezizaceae</taxon>
        <taxon>Terfezia</taxon>
    </lineage>
</organism>
<feature type="region of interest" description="Disordered" evidence="5">
    <location>
        <begin position="138"/>
        <end position="213"/>
    </location>
</feature>
<feature type="modified residue" description="4-aspartylphosphate" evidence="4">
    <location>
        <position position="346"/>
    </location>
</feature>
<evidence type="ECO:0000256" key="3">
    <source>
        <dbReference type="ARBA" id="ARBA00093463"/>
    </source>
</evidence>
<evidence type="ECO:0000313" key="8">
    <source>
        <dbReference type="Proteomes" id="UP000267821"/>
    </source>
</evidence>
<feature type="region of interest" description="Disordered" evidence="5">
    <location>
        <begin position="471"/>
        <end position="520"/>
    </location>
</feature>
<protein>
    <recommendedName>
        <fullName evidence="6">Response regulatory domain-containing protein</fullName>
    </recommendedName>
</protein>
<dbReference type="InterPro" id="IPR001789">
    <property type="entry name" value="Sig_transdc_resp-reg_receiver"/>
</dbReference>
<dbReference type="InParanoid" id="A0A3N4LND1"/>
<dbReference type="AlphaFoldDB" id="A0A3N4LND1"/>
<dbReference type="EMBL" id="ML121542">
    <property type="protein sequence ID" value="RPB24316.1"/>
    <property type="molecule type" value="Genomic_DNA"/>
</dbReference>
<keyword evidence="8" id="KW-1185">Reference proteome</keyword>
<proteinExistence type="inferred from homology"/>
<feature type="compositionally biased region" description="Polar residues" evidence="5">
    <location>
        <begin position="496"/>
        <end position="513"/>
    </location>
</feature>
<dbReference type="Pfam" id="PF00072">
    <property type="entry name" value="Response_reg"/>
    <property type="match status" value="1"/>
</dbReference>
<keyword evidence="1 4" id="KW-0597">Phosphoprotein</keyword>
<dbReference type="PANTHER" id="PTHR45339">
    <property type="entry name" value="HYBRID SIGNAL TRANSDUCTION HISTIDINE KINASE J"/>
    <property type="match status" value="1"/>
</dbReference>
<evidence type="ECO:0000313" key="7">
    <source>
        <dbReference type="EMBL" id="RPB24316.1"/>
    </source>
</evidence>
<sequence>MVNGKVWVRRREGSATMVDIREEDMVDSLKDAILKKYQNALARHYDAPDLQLRIFPRGASSRGNEERFLSPDELVQKTLDEYYPGGQTVQEALVIDVPLLRERDRKTPGPSPNQLYTCYGRHVHETFGVGEGTEYFPPMALSAPSHPTGHPPSNLGSSPALHVQQPVTTSPVPASPGTRRPPTRPPTRPWTGIRTLTPGTNTAQSGSNTPVLLLPKVSRVPRVNSEQSGSIQNPLPTAPPLATPLIAEEVTPPPPIPSSPPPARVSSPRPKKFTKNEKPKSGPSPTGLMEGTVPPINVLIVEDNNINLKLLEAFMKRMKVRWQSAVNGQEAVNKWRAGGFHLVLMDIHLPVMNGLEATKEIRRLEKVNGIGVFSSAPEVDNEEAPEIKDPPEEDKLSSTFLFKSPVIIVALTASSLQRDRHEALAAGCNDFLTKPVNNLWLEKKLTEWGCMQALIDFDGWKKWKDISQREAEELDKRKRQGTGKRERQRSGPLALSSATSPTVATMSNGNSNEPRAITAG</sequence>
<dbReference type="FunFam" id="3.40.50.2300:FF:000146">
    <property type="entry name" value="Putative two-component response regulator SSK1p"/>
    <property type="match status" value="1"/>
</dbReference>
<feature type="domain" description="Response regulatory" evidence="6">
    <location>
        <begin position="297"/>
        <end position="449"/>
    </location>
</feature>
<dbReference type="STRING" id="1051890.A0A3N4LND1"/>
<evidence type="ECO:0000256" key="4">
    <source>
        <dbReference type="PROSITE-ProRule" id="PRU00169"/>
    </source>
</evidence>
<gene>
    <name evidence="7" type="ORF">L211DRAFT_785277</name>
</gene>
<feature type="compositionally biased region" description="Polar residues" evidence="5">
    <location>
        <begin position="197"/>
        <end position="210"/>
    </location>
</feature>
<accession>A0A3N4LND1</accession>
<reference evidence="7 8" key="1">
    <citation type="journal article" date="2018" name="Nat. Ecol. Evol.">
        <title>Pezizomycetes genomes reveal the molecular basis of ectomycorrhizal truffle lifestyle.</title>
        <authorList>
            <person name="Murat C."/>
            <person name="Payen T."/>
            <person name="Noel B."/>
            <person name="Kuo A."/>
            <person name="Morin E."/>
            <person name="Chen J."/>
            <person name="Kohler A."/>
            <person name="Krizsan K."/>
            <person name="Balestrini R."/>
            <person name="Da Silva C."/>
            <person name="Montanini B."/>
            <person name="Hainaut M."/>
            <person name="Levati E."/>
            <person name="Barry K.W."/>
            <person name="Belfiori B."/>
            <person name="Cichocki N."/>
            <person name="Clum A."/>
            <person name="Dockter R.B."/>
            <person name="Fauchery L."/>
            <person name="Guy J."/>
            <person name="Iotti M."/>
            <person name="Le Tacon F."/>
            <person name="Lindquist E.A."/>
            <person name="Lipzen A."/>
            <person name="Malagnac F."/>
            <person name="Mello A."/>
            <person name="Molinier V."/>
            <person name="Miyauchi S."/>
            <person name="Poulain J."/>
            <person name="Riccioni C."/>
            <person name="Rubini A."/>
            <person name="Sitrit Y."/>
            <person name="Splivallo R."/>
            <person name="Traeger S."/>
            <person name="Wang M."/>
            <person name="Zifcakova L."/>
            <person name="Wipf D."/>
            <person name="Zambonelli A."/>
            <person name="Paolocci F."/>
            <person name="Nowrousian M."/>
            <person name="Ottonello S."/>
            <person name="Baldrian P."/>
            <person name="Spatafora J.W."/>
            <person name="Henrissat B."/>
            <person name="Nagy L.G."/>
            <person name="Aury J.M."/>
            <person name="Wincker P."/>
            <person name="Grigoriev I.V."/>
            <person name="Bonfante P."/>
            <person name="Martin F.M."/>
        </authorList>
    </citation>
    <scope>NUCLEOTIDE SEQUENCE [LARGE SCALE GENOMIC DNA]</scope>
    <source>
        <strain evidence="7 8">ATCC MYA-4762</strain>
    </source>
</reference>
<dbReference type="Proteomes" id="UP000267821">
    <property type="component" value="Unassembled WGS sequence"/>
</dbReference>
<dbReference type="CDD" id="cd17546">
    <property type="entry name" value="REC_hyHK_CKI1_RcsC-like"/>
    <property type="match status" value="1"/>
</dbReference>
<name>A0A3N4LND1_9PEZI</name>
<feature type="region of interest" description="Disordered" evidence="5">
    <location>
        <begin position="247"/>
        <end position="290"/>
    </location>
</feature>
<feature type="compositionally biased region" description="Pro residues" evidence="5">
    <location>
        <begin position="251"/>
        <end position="263"/>
    </location>
</feature>
<dbReference type="PROSITE" id="PS50110">
    <property type="entry name" value="RESPONSE_REGULATORY"/>
    <property type="match status" value="1"/>
</dbReference>
<dbReference type="OrthoDB" id="21225at2759"/>